<evidence type="ECO:0000313" key="2">
    <source>
        <dbReference type="Proteomes" id="UP000294911"/>
    </source>
</evidence>
<gene>
    <name evidence="1" type="ORF">EV191_101413</name>
</gene>
<dbReference type="EMBL" id="SLXQ01000001">
    <property type="protein sequence ID" value="TCP56470.1"/>
    <property type="molecule type" value="Genomic_DNA"/>
</dbReference>
<keyword evidence="2" id="KW-1185">Reference proteome</keyword>
<dbReference type="AlphaFoldDB" id="A0A4R2R1B5"/>
<comment type="caution">
    <text evidence="1">The sequence shown here is derived from an EMBL/GenBank/DDBJ whole genome shotgun (WGS) entry which is preliminary data.</text>
</comment>
<name>A0A4R2R1B5_9PSEU</name>
<organism evidence="1 2">
    <name type="scientific">Tamaricihabitans halophyticus</name>
    <dbReference type="NCBI Taxonomy" id="1262583"/>
    <lineage>
        <taxon>Bacteria</taxon>
        <taxon>Bacillati</taxon>
        <taxon>Actinomycetota</taxon>
        <taxon>Actinomycetes</taxon>
        <taxon>Pseudonocardiales</taxon>
        <taxon>Pseudonocardiaceae</taxon>
        <taxon>Tamaricihabitans</taxon>
    </lineage>
</organism>
<accession>A0A4R2R1B5</accession>
<dbReference type="RefSeq" id="WP_132875065.1">
    <property type="nucleotide sequence ID" value="NZ_SLXQ01000001.1"/>
</dbReference>
<dbReference type="OrthoDB" id="156285at2"/>
<reference evidence="1 2" key="1">
    <citation type="submission" date="2019-03" db="EMBL/GenBank/DDBJ databases">
        <title>Genomic Encyclopedia of Type Strains, Phase IV (KMG-IV): sequencing the most valuable type-strain genomes for metagenomic binning, comparative biology and taxonomic classification.</title>
        <authorList>
            <person name="Goeker M."/>
        </authorList>
    </citation>
    <scope>NUCLEOTIDE SEQUENCE [LARGE SCALE GENOMIC DNA]</scope>
    <source>
        <strain evidence="1 2">DSM 45765</strain>
    </source>
</reference>
<evidence type="ECO:0000313" key="1">
    <source>
        <dbReference type="EMBL" id="TCP56470.1"/>
    </source>
</evidence>
<dbReference type="Proteomes" id="UP000294911">
    <property type="component" value="Unassembled WGS sequence"/>
</dbReference>
<protein>
    <submittedName>
        <fullName evidence="1">Uncharacterized protein</fullName>
    </submittedName>
</protein>
<sequence length="65" mass="6504">MAILAGRPAVPGERAAVTCDELQPGAWEVANASIGVVALAELDREHTADVAGRAAALVAGRVPTA</sequence>
<proteinExistence type="predicted"/>